<feature type="binding site" evidence="11">
    <location>
        <position position="127"/>
    </location>
    <ligand>
        <name>Ca(2+)</name>
        <dbReference type="ChEBI" id="CHEBI:29108"/>
        <label>1</label>
    </ligand>
</feature>
<dbReference type="InterPro" id="IPR012677">
    <property type="entry name" value="Nucleotide-bd_a/b_plait_sf"/>
</dbReference>
<feature type="binding site" evidence="11">
    <location>
        <position position="115"/>
    </location>
    <ligand>
        <name>Ca(2+)</name>
        <dbReference type="ChEBI" id="CHEBI:29108"/>
        <label>1</label>
    </ligand>
</feature>
<dbReference type="GO" id="GO:0046872">
    <property type="term" value="F:metal ion binding"/>
    <property type="evidence" value="ECO:0007669"/>
    <property type="project" value="UniProtKB-UniRule"/>
</dbReference>
<evidence type="ECO:0000256" key="1">
    <source>
        <dbReference type="ARBA" id="ARBA00000189"/>
    </source>
</evidence>
<dbReference type="Pfam" id="PF00076">
    <property type="entry name" value="RRM_1"/>
    <property type="match status" value="1"/>
</dbReference>
<dbReference type="Gene3D" id="3.30.70.330">
    <property type="match status" value="1"/>
</dbReference>
<dbReference type="InterPro" id="IPR019794">
    <property type="entry name" value="Peroxidases_AS"/>
</dbReference>
<keyword evidence="13" id="KW-1015">Disulfide bond</keyword>
<dbReference type="InterPro" id="IPR035979">
    <property type="entry name" value="RBD_domain_sf"/>
</dbReference>
<feature type="domain" description="RRM" evidence="17">
    <location>
        <begin position="1"/>
        <end position="40"/>
    </location>
</feature>
<evidence type="ECO:0000256" key="14">
    <source>
        <dbReference type="PROSITE-ProRule" id="PRU00176"/>
    </source>
</evidence>
<dbReference type="GO" id="GO:0005576">
    <property type="term" value="C:extracellular region"/>
    <property type="evidence" value="ECO:0007669"/>
    <property type="project" value="UniProtKB-SubCell"/>
</dbReference>
<evidence type="ECO:0000256" key="3">
    <source>
        <dbReference type="ARBA" id="ARBA00012313"/>
    </source>
</evidence>
<keyword evidence="8 15" id="KW-0408">Iron</keyword>
<feature type="binding site" evidence="11">
    <location>
        <position position="111"/>
    </location>
    <ligand>
        <name>Ca(2+)</name>
        <dbReference type="ChEBI" id="CHEBI:29108"/>
        <label>1</label>
    </ligand>
</feature>
<feature type="binding site" evidence="11">
    <location>
        <position position="109"/>
    </location>
    <ligand>
        <name>Ca(2+)</name>
        <dbReference type="ChEBI" id="CHEBI:29108"/>
        <label>1</label>
    </ligand>
</feature>
<dbReference type="GO" id="GO:0003723">
    <property type="term" value="F:RNA binding"/>
    <property type="evidence" value="ECO:0007669"/>
    <property type="project" value="UniProtKB-UniRule"/>
</dbReference>
<evidence type="ECO:0000256" key="10">
    <source>
        <dbReference type="PIRSR" id="PIRSR600823-2"/>
    </source>
</evidence>
<evidence type="ECO:0000256" key="13">
    <source>
        <dbReference type="PIRSR" id="PIRSR600823-5"/>
    </source>
</evidence>
<feature type="binding site" evidence="11">
    <location>
        <position position="106"/>
    </location>
    <ligand>
        <name>Ca(2+)</name>
        <dbReference type="ChEBI" id="CHEBI:29108"/>
        <label>1</label>
    </ligand>
</feature>
<dbReference type="Gene3D" id="1.10.420.10">
    <property type="entry name" value="Peroxidase, domain 2"/>
    <property type="match status" value="1"/>
</dbReference>
<dbReference type="PROSITE" id="PS50102">
    <property type="entry name" value="RRM"/>
    <property type="match status" value="1"/>
</dbReference>
<feature type="binding site" evidence="11">
    <location>
        <position position="113"/>
    </location>
    <ligand>
        <name>Ca(2+)</name>
        <dbReference type="ChEBI" id="CHEBI:29108"/>
        <label>1</label>
    </ligand>
</feature>
<evidence type="ECO:0000256" key="2">
    <source>
        <dbReference type="ARBA" id="ARBA00002322"/>
    </source>
</evidence>
<accession>A0A2N9EGU4</accession>
<feature type="domain" description="Plant heme peroxidase family profile" evidence="18">
    <location>
        <begin position="64"/>
        <end position="309"/>
    </location>
</feature>
<dbReference type="PANTHER" id="PTHR31235">
    <property type="entry name" value="PEROXIDASE 25-RELATED"/>
    <property type="match status" value="1"/>
</dbReference>
<feature type="region of interest" description="Disordered" evidence="16">
    <location>
        <begin position="36"/>
        <end position="55"/>
    </location>
</feature>
<dbReference type="InterPro" id="IPR000823">
    <property type="entry name" value="Peroxidase_pln"/>
</dbReference>
<feature type="compositionally biased region" description="Gly residues" evidence="16">
    <location>
        <begin position="42"/>
        <end position="54"/>
    </location>
</feature>
<evidence type="ECO:0000256" key="4">
    <source>
        <dbReference type="ARBA" id="ARBA00022559"/>
    </source>
</evidence>
<dbReference type="InterPro" id="IPR000504">
    <property type="entry name" value="RRM_dom"/>
</dbReference>
<comment type="cofactor">
    <cofactor evidence="11 15">
        <name>Ca(2+)</name>
        <dbReference type="ChEBI" id="CHEBI:29108"/>
    </cofactor>
    <text evidence="11 15">Binds 2 calcium ions per subunit.</text>
</comment>
<comment type="function">
    <text evidence="2">Removal of H(2)O(2), oxidation of toxic reductants, biosynthesis and degradation of lignin, suberization, auxin catabolism, response to environmental stresses such as wounding, pathogen attack and oxidative stress. These functions might be dependent on each isozyme/isoform in each plant tissue.</text>
</comment>
<keyword evidence="11 15" id="KW-0106">Calcium</keyword>
<dbReference type="GO" id="GO:0042744">
    <property type="term" value="P:hydrogen peroxide catabolic process"/>
    <property type="evidence" value="ECO:0007669"/>
    <property type="project" value="UniProtKB-KW"/>
</dbReference>
<dbReference type="Pfam" id="PF00141">
    <property type="entry name" value="peroxidase"/>
    <property type="match status" value="1"/>
</dbReference>
<dbReference type="InterPro" id="IPR002016">
    <property type="entry name" value="Haem_peroxidase"/>
</dbReference>
<dbReference type="AlphaFoldDB" id="A0A2N9EGU4"/>
<keyword evidence="14" id="KW-0694">RNA-binding</keyword>
<evidence type="ECO:0000256" key="9">
    <source>
        <dbReference type="PIRSR" id="PIRSR600823-1"/>
    </source>
</evidence>
<dbReference type="SUPFAM" id="SSF48113">
    <property type="entry name" value="Heme-dependent peroxidases"/>
    <property type="match status" value="1"/>
</dbReference>
<protein>
    <recommendedName>
        <fullName evidence="3 15">Peroxidase</fullName>
        <ecNumber evidence="3 15">1.11.1.7</ecNumber>
    </recommendedName>
</protein>
<comment type="subcellular location">
    <subcellularLocation>
        <location evidence="15">Secreted</location>
    </subcellularLocation>
</comment>
<evidence type="ECO:0000256" key="15">
    <source>
        <dbReference type="RuleBase" id="RU362060"/>
    </source>
</evidence>
<proteinExistence type="inferred from homology"/>
<evidence type="ECO:0000256" key="6">
    <source>
        <dbReference type="ARBA" id="ARBA00022723"/>
    </source>
</evidence>
<dbReference type="PROSITE" id="PS50873">
    <property type="entry name" value="PEROXIDASE_4"/>
    <property type="match status" value="1"/>
</dbReference>
<evidence type="ECO:0000259" key="18">
    <source>
        <dbReference type="PROSITE" id="PS50873"/>
    </source>
</evidence>
<feature type="active site" description="Proton acceptor" evidence="9">
    <location>
        <position position="105"/>
    </location>
</feature>
<keyword evidence="15" id="KW-0964">Secreted</keyword>
<organism evidence="19">
    <name type="scientific">Fagus sylvatica</name>
    <name type="common">Beechnut</name>
    <dbReference type="NCBI Taxonomy" id="28930"/>
    <lineage>
        <taxon>Eukaryota</taxon>
        <taxon>Viridiplantae</taxon>
        <taxon>Streptophyta</taxon>
        <taxon>Embryophyta</taxon>
        <taxon>Tracheophyta</taxon>
        <taxon>Spermatophyta</taxon>
        <taxon>Magnoliopsida</taxon>
        <taxon>eudicotyledons</taxon>
        <taxon>Gunneridae</taxon>
        <taxon>Pentapetalae</taxon>
        <taxon>rosids</taxon>
        <taxon>fabids</taxon>
        <taxon>Fagales</taxon>
        <taxon>Fagaceae</taxon>
        <taxon>Fagus</taxon>
    </lineage>
</organism>
<reference evidence="19" key="1">
    <citation type="submission" date="2018-02" db="EMBL/GenBank/DDBJ databases">
        <authorList>
            <person name="Cohen D.B."/>
            <person name="Kent A.D."/>
        </authorList>
    </citation>
    <scope>NUCLEOTIDE SEQUENCE</scope>
</reference>
<dbReference type="PRINTS" id="PR00458">
    <property type="entry name" value="PEROXIDASE"/>
</dbReference>
<dbReference type="GO" id="GO:0140825">
    <property type="term" value="F:lactoperoxidase activity"/>
    <property type="evidence" value="ECO:0007669"/>
    <property type="project" value="UniProtKB-EC"/>
</dbReference>
<evidence type="ECO:0000256" key="8">
    <source>
        <dbReference type="ARBA" id="ARBA00023004"/>
    </source>
</evidence>
<gene>
    <name evidence="19" type="ORF">FSB_LOCUS1773</name>
</gene>
<evidence type="ECO:0000256" key="5">
    <source>
        <dbReference type="ARBA" id="ARBA00022617"/>
    </source>
</evidence>
<feature type="binding site" evidence="10">
    <location>
        <position position="195"/>
    </location>
    <ligand>
        <name>substrate</name>
    </ligand>
</feature>
<dbReference type="GO" id="GO:0020037">
    <property type="term" value="F:heme binding"/>
    <property type="evidence" value="ECO:0007669"/>
    <property type="project" value="UniProtKB-UniRule"/>
</dbReference>
<keyword evidence="15" id="KW-0376">Hydrogen peroxide</keyword>
<evidence type="ECO:0000259" key="17">
    <source>
        <dbReference type="PROSITE" id="PS50102"/>
    </source>
</evidence>
<sequence>MSRGFGFVTFSNEKSMRDAIEGMNGHSLDGCNITVNEAQSRGNGGGDGGGGGYSRGSLRSVQAPLQLGFYSKNCPRAEKINQDFVNTHIHNAPSLAAALVRMHFHDSFVRGCDSSVLLNSTSNNQAEKDAPPNLTLISGFDFVDRVKSLVEAECPGMVSCSDIIALTHGGPFWRFPTGRRDGTISISTEALNNIPPPFGNFTLQTLFSNQGLDLNDLVLLISGAALPSFDCYSIPLSSTLFKHQGEGSEKDPQGVEGPPEKDPQVVEGPPERPSCFIQCCYGIVLKIDELQLVAIGGTNIQGAVEVVVP</sequence>
<dbReference type="PRINTS" id="PR00461">
    <property type="entry name" value="PLPEROXIDASE"/>
</dbReference>
<evidence type="ECO:0000256" key="12">
    <source>
        <dbReference type="PIRSR" id="PIRSR600823-4"/>
    </source>
</evidence>
<keyword evidence="5 15" id="KW-0349">Heme</keyword>
<dbReference type="InterPro" id="IPR010255">
    <property type="entry name" value="Haem_peroxidase_sf"/>
</dbReference>
<evidence type="ECO:0000256" key="16">
    <source>
        <dbReference type="SAM" id="MobiDB-lite"/>
    </source>
</evidence>
<feature type="site" description="Transition state stabilizer" evidence="12">
    <location>
        <position position="101"/>
    </location>
</feature>
<dbReference type="GO" id="GO:0006979">
    <property type="term" value="P:response to oxidative stress"/>
    <property type="evidence" value="ECO:0007669"/>
    <property type="project" value="UniProtKB-UniRule"/>
</dbReference>
<evidence type="ECO:0000256" key="11">
    <source>
        <dbReference type="PIRSR" id="PIRSR600823-3"/>
    </source>
</evidence>
<dbReference type="PROSITE" id="PS00436">
    <property type="entry name" value="PEROXIDASE_2"/>
    <property type="match status" value="1"/>
</dbReference>
<keyword evidence="4 15" id="KW-0575">Peroxidase</keyword>
<feature type="region of interest" description="Disordered" evidence="16">
    <location>
        <begin position="243"/>
        <end position="269"/>
    </location>
</feature>
<comment type="similarity">
    <text evidence="15">Belongs to the peroxidase family. Classical plant (class III) peroxidase subfamily.</text>
</comment>
<keyword evidence="6 11" id="KW-0479">Metal-binding</keyword>
<dbReference type="EMBL" id="OIVN01000080">
    <property type="protein sequence ID" value="SPC73891.1"/>
    <property type="molecule type" value="Genomic_DNA"/>
</dbReference>
<comment type="catalytic activity">
    <reaction evidence="1 15">
        <text>2 a phenolic donor + H2O2 = 2 a phenolic radical donor + 2 H2O</text>
        <dbReference type="Rhea" id="RHEA:56136"/>
        <dbReference type="ChEBI" id="CHEBI:15377"/>
        <dbReference type="ChEBI" id="CHEBI:16240"/>
        <dbReference type="ChEBI" id="CHEBI:139520"/>
        <dbReference type="ChEBI" id="CHEBI:139521"/>
        <dbReference type="EC" id="1.11.1.7"/>
    </reaction>
</comment>
<dbReference type="SUPFAM" id="SSF54928">
    <property type="entry name" value="RNA-binding domain, RBD"/>
    <property type="match status" value="1"/>
</dbReference>
<feature type="compositionally biased region" description="Basic and acidic residues" evidence="16">
    <location>
        <begin position="243"/>
        <end position="264"/>
    </location>
</feature>
<comment type="cofactor">
    <cofactor evidence="15">
        <name>heme b</name>
        <dbReference type="ChEBI" id="CHEBI:60344"/>
    </cofactor>
    <text evidence="15">Binds 1 heme b (iron(II)-protoporphyrin IX) group per subunit.</text>
</comment>
<name>A0A2N9EGU4_FAGSY</name>
<keyword evidence="7 15" id="KW-0560">Oxidoreductase</keyword>
<feature type="disulfide bond" evidence="13">
    <location>
        <begin position="74"/>
        <end position="154"/>
    </location>
</feature>
<dbReference type="Gene3D" id="1.10.520.10">
    <property type="match status" value="1"/>
</dbReference>
<evidence type="ECO:0000313" key="19">
    <source>
        <dbReference type="EMBL" id="SPC73891.1"/>
    </source>
</evidence>
<evidence type="ECO:0000256" key="7">
    <source>
        <dbReference type="ARBA" id="ARBA00023002"/>
    </source>
</evidence>
<dbReference type="EC" id="1.11.1.7" evidence="3 15"/>